<protein>
    <submittedName>
        <fullName evidence="1">Uncharacterized protein</fullName>
    </submittedName>
</protein>
<evidence type="ECO:0000313" key="1">
    <source>
        <dbReference type="EMBL" id="RCN25368.1"/>
    </source>
</evidence>
<dbReference type="Proteomes" id="UP000252519">
    <property type="component" value="Unassembled WGS sequence"/>
</dbReference>
<keyword evidence="2" id="KW-1185">Reference proteome</keyword>
<name>A0A368F140_ANCCA</name>
<accession>A0A368F140</accession>
<organism evidence="1 2">
    <name type="scientific">Ancylostoma caninum</name>
    <name type="common">Dog hookworm</name>
    <dbReference type="NCBI Taxonomy" id="29170"/>
    <lineage>
        <taxon>Eukaryota</taxon>
        <taxon>Metazoa</taxon>
        <taxon>Ecdysozoa</taxon>
        <taxon>Nematoda</taxon>
        <taxon>Chromadorea</taxon>
        <taxon>Rhabditida</taxon>
        <taxon>Rhabditina</taxon>
        <taxon>Rhabditomorpha</taxon>
        <taxon>Strongyloidea</taxon>
        <taxon>Ancylostomatidae</taxon>
        <taxon>Ancylostomatinae</taxon>
        <taxon>Ancylostoma</taxon>
    </lineage>
</organism>
<dbReference type="AlphaFoldDB" id="A0A368F140"/>
<gene>
    <name evidence="1" type="ORF">ANCCAN_28921</name>
</gene>
<evidence type="ECO:0000313" key="2">
    <source>
        <dbReference type="Proteomes" id="UP000252519"/>
    </source>
</evidence>
<sequence>MQLLYSVDGKLKIMRAHAFFSTEQRIIQEAIVSLNEVMGNATNQKLVGRECKYQTLFNPFDIGLA</sequence>
<proteinExistence type="predicted"/>
<comment type="caution">
    <text evidence="1">The sequence shown here is derived from an EMBL/GenBank/DDBJ whole genome shotgun (WGS) entry which is preliminary data.</text>
</comment>
<reference evidence="1 2" key="1">
    <citation type="submission" date="2014-10" db="EMBL/GenBank/DDBJ databases">
        <title>Draft genome of the hookworm Ancylostoma caninum.</title>
        <authorList>
            <person name="Mitreva M."/>
        </authorList>
    </citation>
    <scope>NUCLEOTIDE SEQUENCE [LARGE SCALE GENOMIC DNA]</scope>
    <source>
        <strain evidence="1 2">Baltimore</strain>
    </source>
</reference>
<dbReference type="EMBL" id="JOJR01012306">
    <property type="protein sequence ID" value="RCN25368.1"/>
    <property type="molecule type" value="Genomic_DNA"/>
</dbReference>